<evidence type="ECO:0008006" key="5">
    <source>
        <dbReference type="Google" id="ProtNLM"/>
    </source>
</evidence>
<accession>A0A6I4HV40</accession>
<keyword evidence="2" id="KW-1133">Transmembrane helix</keyword>
<dbReference type="RefSeq" id="WP_157523303.1">
    <property type="nucleotide sequence ID" value="NZ_CP066775.1"/>
</dbReference>
<protein>
    <recommendedName>
        <fullName evidence="5">PhnA-like protein</fullName>
    </recommendedName>
</protein>
<feature type="transmembrane region" description="Helical" evidence="2">
    <location>
        <begin position="112"/>
        <end position="130"/>
    </location>
</feature>
<keyword evidence="2" id="KW-0812">Transmembrane</keyword>
<feature type="transmembrane region" description="Helical" evidence="2">
    <location>
        <begin position="210"/>
        <end position="229"/>
    </location>
</feature>
<feature type="transmembrane region" description="Helical" evidence="2">
    <location>
        <begin position="81"/>
        <end position="100"/>
    </location>
</feature>
<feature type="compositionally biased region" description="Basic and acidic residues" evidence="1">
    <location>
        <begin position="180"/>
        <end position="196"/>
    </location>
</feature>
<feature type="region of interest" description="Disordered" evidence="1">
    <location>
        <begin position="163"/>
        <end position="196"/>
    </location>
</feature>
<proteinExistence type="predicted"/>
<evidence type="ECO:0000313" key="4">
    <source>
        <dbReference type="Proteomes" id="UP000429232"/>
    </source>
</evidence>
<keyword evidence="2" id="KW-0472">Membrane</keyword>
<dbReference type="EMBL" id="CP066775">
    <property type="protein sequence ID" value="QQL49992.1"/>
    <property type="molecule type" value="Genomic_DNA"/>
</dbReference>
<evidence type="ECO:0000256" key="1">
    <source>
        <dbReference type="SAM" id="MobiDB-lite"/>
    </source>
</evidence>
<evidence type="ECO:0000313" key="3">
    <source>
        <dbReference type="EMBL" id="QQL49992.1"/>
    </source>
</evidence>
<feature type="transmembrane region" description="Helical" evidence="2">
    <location>
        <begin position="37"/>
        <end position="61"/>
    </location>
</feature>
<dbReference type="Proteomes" id="UP000429232">
    <property type="component" value="Chromosome"/>
</dbReference>
<keyword evidence="4" id="KW-1185">Reference proteome</keyword>
<dbReference type="KEGG" id="mgik:GO620_000645"/>
<dbReference type="AlphaFoldDB" id="A0A6I4HV40"/>
<gene>
    <name evidence="3" type="ORF">GO620_000645</name>
</gene>
<evidence type="ECO:0000256" key="2">
    <source>
        <dbReference type="SAM" id="Phobius"/>
    </source>
</evidence>
<organism evidence="3 4">
    <name type="scientific">Mucilaginibacter ginkgonis</name>
    <dbReference type="NCBI Taxonomy" id="2682091"/>
    <lineage>
        <taxon>Bacteria</taxon>
        <taxon>Pseudomonadati</taxon>
        <taxon>Bacteroidota</taxon>
        <taxon>Sphingobacteriia</taxon>
        <taxon>Sphingobacteriales</taxon>
        <taxon>Sphingobacteriaceae</taxon>
        <taxon>Mucilaginibacter</taxon>
    </lineage>
</organism>
<sequence>METSNNYTASQLSPDGFNDPYSVYNNITSRQRISWPAIFAGLILAVLTQLLLMLLGVAIGMSTVDAVGHDTPGTALALGSGIWSAVSFIISLFVGGWVAGRLAKDKHTSESVIHGLLVAGLMFILTFYLLSSAIGSIVGGAGKMVGNAVSTAAPSLKEAAEQRYSGGNAGEKQMANDSAKISDEVSTHKTEIEEKSRQVADDAASAAGKAALYSFIGVLLGSIAAGFAAKLGRDSKVPYDYNEKQSHMNQAANQKI</sequence>
<name>A0A6I4HV40_9SPHI</name>
<reference evidence="3 4" key="1">
    <citation type="submission" date="2020-12" db="EMBL/GenBank/DDBJ databases">
        <title>HMF7856_wgs.fasta genome submission.</title>
        <authorList>
            <person name="Kang H."/>
            <person name="Kim H."/>
            <person name="Joh K."/>
        </authorList>
    </citation>
    <scope>NUCLEOTIDE SEQUENCE [LARGE SCALE GENOMIC DNA]</scope>
    <source>
        <strain evidence="3 4">HMF7856</strain>
    </source>
</reference>